<dbReference type="PANTHER" id="PTHR46077:SF1">
    <property type="entry name" value="TOP1 BINDING ARGININE_SERINE RICH PROTEIN, E3 UBIQUITIN LIGASE"/>
    <property type="match status" value="1"/>
</dbReference>
<dbReference type="GO" id="GO:0000209">
    <property type="term" value="P:protein polyubiquitination"/>
    <property type="evidence" value="ECO:0007669"/>
    <property type="project" value="TreeGrafter"/>
</dbReference>
<keyword evidence="3" id="KW-0808">Transferase</keyword>
<sequence>MVHSPPAKRIKLESSLPIEADVTISIAGVGQDDEGEEADGEHCSICLQPYADRTMIPTCSHEFCFECLLIWTEQSRRCPLCSQDVGKYLMHNVRSKYDYQKHYLAPLRTSPQPQVIAAVRADARRRAERRREVEWGRRRRRELEEADELERAIEKRRWVYRNNLFAKHVASNPYTRYRPFPTPAQFGASQDLISRATVFIRRELQAWVGLDVEFLTTFTVSLMKSLDIRSEPAVRLLSEFLDMDAEQGQERANAEHFAHGSISTFPPTPADFTFHFSRFLFPFRPSRHLAITLPPRETRAQ</sequence>
<evidence type="ECO:0000256" key="4">
    <source>
        <dbReference type="ARBA" id="ARBA00022723"/>
    </source>
</evidence>
<evidence type="ECO:0000256" key="6">
    <source>
        <dbReference type="ARBA" id="ARBA00022833"/>
    </source>
</evidence>
<dbReference type="SUPFAM" id="SSF57850">
    <property type="entry name" value="RING/U-box"/>
    <property type="match status" value="1"/>
</dbReference>
<keyword evidence="4" id="KW-0479">Metal-binding</keyword>
<dbReference type="PROSITE" id="PS00518">
    <property type="entry name" value="ZF_RING_1"/>
    <property type="match status" value="1"/>
</dbReference>
<evidence type="ECO:0000256" key="7">
    <source>
        <dbReference type="ARBA" id="ARBA00023015"/>
    </source>
</evidence>
<dbReference type="EMBL" id="AYKW01000005">
    <property type="protein sequence ID" value="PIL34643.1"/>
    <property type="molecule type" value="Genomic_DNA"/>
</dbReference>
<keyword evidence="12" id="KW-1185">Reference proteome</keyword>
<dbReference type="PROSITE" id="PS50089">
    <property type="entry name" value="ZF_RING_2"/>
    <property type="match status" value="1"/>
</dbReference>
<evidence type="ECO:0000256" key="2">
    <source>
        <dbReference type="ARBA" id="ARBA00012483"/>
    </source>
</evidence>
<keyword evidence="5 9" id="KW-0863">Zinc-finger</keyword>
<dbReference type="AlphaFoldDB" id="A0A2G8SLN6"/>
<dbReference type="InterPro" id="IPR017907">
    <property type="entry name" value="Znf_RING_CS"/>
</dbReference>
<dbReference type="STRING" id="1077348.A0A2G8SLN6"/>
<dbReference type="GO" id="GO:0061630">
    <property type="term" value="F:ubiquitin protein ligase activity"/>
    <property type="evidence" value="ECO:0007669"/>
    <property type="project" value="UniProtKB-EC"/>
</dbReference>
<evidence type="ECO:0000313" key="12">
    <source>
        <dbReference type="Proteomes" id="UP000230002"/>
    </source>
</evidence>
<feature type="domain" description="RING-type" evidence="10">
    <location>
        <begin position="43"/>
        <end position="82"/>
    </location>
</feature>
<proteinExistence type="predicted"/>
<dbReference type="EC" id="2.3.2.27" evidence="2"/>
<evidence type="ECO:0000313" key="11">
    <source>
        <dbReference type="EMBL" id="PIL34643.1"/>
    </source>
</evidence>
<reference evidence="11 12" key="1">
    <citation type="journal article" date="2015" name="Sci. Rep.">
        <title>Chromosome-level genome map provides insights into diverse defense mechanisms in the medicinal fungus Ganoderma sinense.</title>
        <authorList>
            <person name="Zhu Y."/>
            <person name="Xu J."/>
            <person name="Sun C."/>
            <person name="Zhou S."/>
            <person name="Xu H."/>
            <person name="Nelson D.R."/>
            <person name="Qian J."/>
            <person name="Song J."/>
            <person name="Luo H."/>
            <person name="Xiang L."/>
            <person name="Li Y."/>
            <person name="Xu Z."/>
            <person name="Ji A."/>
            <person name="Wang L."/>
            <person name="Lu S."/>
            <person name="Hayward A."/>
            <person name="Sun W."/>
            <person name="Li X."/>
            <person name="Schwartz D.C."/>
            <person name="Wang Y."/>
            <person name="Chen S."/>
        </authorList>
    </citation>
    <scope>NUCLEOTIDE SEQUENCE [LARGE SCALE GENOMIC DNA]</scope>
    <source>
        <strain evidence="11 12">ZZ0214-1</strain>
    </source>
</reference>
<name>A0A2G8SLN6_9APHY</name>
<evidence type="ECO:0000256" key="8">
    <source>
        <dbReference type="ARBA" id="ARBA00023163"/>
    </source>
</evidence>
<keyword evidence="6" id="KW-0862">Zinc</keyword>
<evidence type="ECO:0000256" key="1">
    <source>
        <dbReference type="ARBA" id="ARBA00000900"/>
    </source>
</evidence>
<evidence type="ECO:0000256" key="3">
    <source>
        <dbReference type="ARBA" id="ARBA00022679"/>
    </source>
</evidence>
<dbReference type="InterPro" id="IPR013083">
    <property type="entry name" value="Znf_RING/FYVE/PHD"/>
</dbReference>
<evidence type="ECO:0000256" key="5">
    <source>
        <dbReference type="ARBA" id="ARBA00022771"/>
    </source>
</evidence>
<dbReference type="Pfam" id="PF00097">
    <property type="entry name" value="zf-C3HC4"/>
    <property type="match status" value="1"/>
</dbReference>
<dbReference type="Gene3D" id="3.30.40.10">
    <property type="entry name" value="Zinc/RING finger domain, C3HC4 (zinc finger)"/>
    <property type="match status" value="1"/>
</dbReference>
<dbReference type="PANTHER" id="PTHR46077">
    <property type="entry name" value="E3 UBIQUITIN-PROTEIN LIGASE TOPORS"/>
    <property type="match status" value="1"/>
</dbReference>
<dbReference type="SMART" id="SM00184">
    <property type="entry name" value="RING"/>
    <property type="match status" value="1"/>
</dbReference>
<dbReference type="Proteomes" id="UP000230002">
    <property type="component" value="Unassembled WGS sequence"/>
</dbReference>
<keyword evidence="7" id="KW-0805">Transcription regulation</keyword>
<dbReference type="GO" id="GO:0008270">
    <property type="term" value="F:zinc ion binding"/>
    <property type="evidence" value="ECO:0007669"/>
    <property type="project" value="UniProtKB-KW"/>
</dbReference>
<dbReference type="InterPro" id="IPR001841">
    <property type="entry name" value="Znf_RING"/>
</dbReference>
<dbReference type="GO" id="GO:0006513">
    <property type="term" value="P:protein monoubiquitination"/>
    <property type="evidence" value="ECO:0007669"/>
    <property type="project" value="TreeGrafter"/>
</dbReference>
<evidence type="ECO:0000256" key="9">
    <source>
        <dbReference type="PROSITE-ProRule" id="PRU00175"/>
    </source>
</evidence>
<protein>
    <recommendedName>
        <fullName evidence="2">RING-type E3 ubiquitin transferase</fullName>
        <ecNumber evidence="2">2.3.2.27</ecNumber>
    </recommendedName>
</protein>
<comment type="caution">
    <text evidence="11">The sequence shown here is derived from an EMBL/GenBank/DDBJ whole genome shotgun (WGS) entry which is preliminary data.</text>
</comment>
<dbReference type="OrthoDB" id="21204at2759"/>
<keyword evidence="8" id="KW-0804">Transcription</keyword>
<dbReference type="InterPro" id="IPR018957">
    <property type="entry name" value="Znf_C3HC4_RING-type"/>
</dbReference>
<gene>
    <name evidence="11" type="ORF">GSI_03422</name>
</gene>
<comment type="catalytic activity">
    <reaction evidence="1">
        <text>S-ubiquitinyl-[E2 ubiquitin-conjugating enzyme]-L-cysteine + [acceptor protein]-L-lysine = [E2 ubiquitin-conjugating enzyme]-L-cysteine + N(6)-ubiquitinyl-[acceptor protein]-L-lysine.</text>
        <dbReference type="EC" id="2.3.2.27"/>
    </reaction>
</comment>
<accession>A0A2G8SLN6</accession>
<evidence type="ECO:0000259" key="10">
    <source>
        <dbReference type="PROSITE" id="PS50089"/>
    </source>
</evidence>
<organism evidence="11 12">
    <name type="scientific">Ganoderma sinense ZZ0214-1</name>
    <dbReference type="NCBI Taxonomy" id="1077348"/>
    <lineage>
        <taxon>Eukaryota</taxon>
        <taxon>Fungi</taxon>
        <taxon>Dikarya</taxon>
        <taxon>Basidiomycota</taxon>
        <taxon>Agaricomycotina</taxon>
        <taxon>Agaricomycetes</taxon>
        <taxon>Polyporales</taxon>
        <taxon>Polyporaceae</taxon>
        <taxon>Ganoderma</taxon>
    </lineage>
</organism>